<feature type="compositionally biased region" description="Pro residues" evidence="1">
    <location>
        <begin position="14"/>
        <end position="77"/>
    </location>
</feature>
<keyword evidence="2" id="KW-0812">Transmembrane</keyword>
<feature type="region of interest" description="Disordered" evidence="1">
    <location>
        <begin position="1"/>
        <end position="84"/>
    </location>
</feature>
<evidence type="ECO:0008006" key="5">
    <source>
        <dbReference type="Google" id="ProtNLM"/>
    </source>
</evidence>
<dbReference type="EMBL" id="JBHTMK010000037">
    <property type="protein sequence ID" value="MFD1368656.1"/>
    <property type="molecule type" value="Genomic_DNA"/>
</dbReference>
<keyword evidence="4" id="KW-1185">Reference proteome</keyword>
<protein>
    <recommendedName>
        <fullName evidence="5">DUF4333 domain-containing protein</fullName>
    </recommendedName>
</protein>
<comment type="caution">
    <text evidence="3">The sequence shown here is derived from an EMBL/GenBank/DDBJ whole genome shotgun (WGS) entry which is preliminary data.</text>
</comment>
<reference evidence="4" key="1">
    <citation type="journal article" date="2019" name="Int. J. Syst. Evol. Microbiol.">
        <title>The Global Catalogue of Microorganisms (GCM) 10K type strain sequencing project: providing services to taxonomists for standard genome sequencing and annotation.</title>
        <authorList>
            <consortium name="The Broad Institute Genomics Platform"/>
            <consortium name="The Broad Institute Genome Sequencing Center for Infectious Disease"/>
            <person name="Wu L."/>
            <person name="Ma J."/>
        </authorList>
    </citation>
    <scope>NUCLEOTIDE SEQUENCE [LARGE SCALE GENOMIC DNA]</scope>
    <source>
        <strain evidence="4">CCM 7526</strain>
    </source>
</reference>
<evidence type="ECO:0000313" key="3">
    <source>
        <dbReference type="EMBL" id="MFD1368656.1"/>
    </source>
</evidence>
<sequence>MTDPVVPPSSGGQFPPPNAGSQGYPPPNAGGQFPPPNAGAPGFPPPAGAPGFPPPAGAPGFPPPNAGAPGFPPPPFPGTEGKKKSKLGRKILGIVGAIIVAVIFIFIKVGIRDVLTEDPTKDAKAGSCLGVSQEVKETTTQVDAEIVDCSSADAKYTVLGRVEGIKDENSPACDDIINNGLKEGEAGAVIASQEGAGYLLCLKVN</sequence>
<gene>
    <name evidence="3" type="ORF">ACFQ5G_25170</name>
</gene>
<evidence type="ECO:0000256" key="1">
    <source>
        <dbReference type="SAM" id="MobiDB-lite"/>
    </source>
</evidence>
<dbReference type="RefSeq" id="WP_317788532.1">
    <property type="nucleotide sequence ID" value="NZ_AP028461.1"/>
</dbReference>
<accession>A0ABW4ACZ0</accession>
<evidence type="ECO:0000313" key="4">
    <source>
        <dbReference type="Proteomes" id="UP001597183"/>
    </source>
</evidence>
<keyword evidence="2" id="KW-0472">Membrane</keyword>
<dbReference type="Proteomes" id="UP001597183">
    <property type="component" value="Unassembled WGS sequence"/>
</dbReference>
<feature type="transmembrane region" description="Helical" evidence="2">
    <location>
        <begin position="91"/>
        <end position="111"/>
    </location>
</feature>
<keyword evidence="2" id="KW-1133">Transmembrane helix</keyword>
<name>A0ABW4ACZ0_9ACTN</name>
<proteinExistence type="predicted"/>
<organism evidence="3 4">
    <name type="scientific">Actinoplanes sichuanensis</name>
    <dbReference type="NCBI Taxonomy" id="512349"/>
    <lineage>
        <taxon>Bacteria</taxon>
        <taxon>Bacillati</taxon>
        <taxon>Actinomycetota</taxon>
        <taxon>Actinomycetes</taxon>
        <taxon>Micromonosporales</taxon>
        <taxon>Micromonosporaceae</taxon>
        <taxon>Actinoplanes</taxon>
    </lineage>
</organism>
<evidence type="ECO:0000256" key="2">
    <source>
        <dbReference type="SAM" id="Phobius"/>
    </source>
</evidence>